<dbReference type="EMBL" id="CP068053">
    <property type="protein sequence ID" value="QQT02160.1"/>
    <property type="molecule type" value="Genomic_DNA"/>
</dbReference>
<dbReference type="Pfam" id="PF14398">
    <property type="entry name" value="ATPgrasp_YheCD"/>
    <property type="match status" value="1"/>
</dbReference>
<name>A0A974NQV9_PERPY</name>
<proteinExistence type="predicted"/>
<dbReference type="RefSeq" id="WP_051387220.1">
    <property type="nucleotide sequence ID" value="NZ_CP068053.1"/>
</dbReference>
<dbReference type="SUPFAM" id="SSF56059">
    <property type="entry name" value="Glutathione synthetase ATP-binding domain-like"/>
    <property type="match status" value="1"/>
</dbReference>
<dbReference type="Proteomes" id="UP000595254">
    <property type="component" value="Chromosome"/>
</dbReference>
<sequence length="397" mass="46240">MKLFYDSLEKEWYHTDGMDISFGKNSKSIPVKFTAADEPIFTADVFHSFIPAIGIMSCRSPKNKEVISGNAALFQSLHRYLTRHNIFSFIFSAEDVLEGNWRGLVYSESEQKWLRMAVPLPSLVYNRIPFRKFEESDSYLQLKQQFAELDIPMFNPGFIDKYALYLCLKKDRFLLNFLPETFRLTSEAQLLILLQKYESLYLKPCKGNRGRGISLVTLNKNESITVMKTNGTKKFPHLTAFWLHEGNRLLKKDYIAQRAITPKKINGHRYDFRILAHYWKGNYHISGKAIRMAQTQEVTTHIPKGGILYPYKNLQSQELDLLLNQITQQCGMVLSKENGFYGEFSIDLGQDESGQLFIYEINAKPMQFDEEEIERTRLKMLKNLFITIVLEKNNNRT</sequence>
<dbReference type="AlphaFoldDB" id="A0A974NQV9"/>
<keyword evidence="2" id="KW-1185">Reference proteome</keyword>
<evidence type="ECO:0000313" key="1">
    <source>
        <dbReference type="EMBL" id="QQT02160.1"/>
    </source>
</evidence>
<evidence type="ECO:0000313" key="2">
    <source>
        <dbReference type="Proteomes" id="UP000595254"/>
    </source>
</evidence>
<dbReference type="KEGG" id="ppsr:I6J18_10135"/>
<reference evidence="1 2" key="1">
    <citation type="submission" date="2021-01" db="EMBL/GenBank/DDBJ databases">
        <title>FDA dAtabase for Regulatory Grade micrObial Sequences (FDA-ARGOS): Supporting development and validation of Infectious Disease Dx tests.</title>
        <authorList>
            <person name="Nelson B."/>
            <person name="Plummer A."/>
            <person name="Tallon L."/>
            <person name="Sadzewicz L."/>
            <person name="Zhao X."/>
            <person name="Boylan J."/>
            <person name="Ott S."/>
            <person name="Bowen H."/>
            <person name="Vavikolanu K."/>
            <person name="Mehta A."/>
            <person name="Aluvathingal J."/>
            <person name="Nadendla S."/>
            <person name="Myers T."/>
            <person name="Yan Y."/>
            <person name="Sichtig H."/>
        </authorList>
    </citation>
    <scope>NUCLEOTIDE SEQUENCE [LARGE SCALE GENOMIC DNA]</scope>
    <source>
        <strain evidence="1 2">FDAARGOS_1161</strain>
    </source>
</reference>
<dbReference type="InterPro" id="IPR026838">
    <property type="entry name" value="YheC/D"/>
</dbReference>
<gene>
    <name evidence="1" type="ORF">I6J18_10135</name>
</gene>
<accession>A0A974NQV9</accession>
<organism evidence="1 2">
    <name type="scientific">Peribacillus psychrosaccharolyticus</name>
    <name type="common">Bacillus psychrosaccharolyticus</name>
    <dbReference type="NCBI Taxonomy" id="1407"/>
    <lineage>
        <taxon>Bacteria</taxon>
        <taxon>Bacillati</taxon>
        <taxon>Bacillota</taxon>
        <taxon>Bacilli</taxon>
        <taxon>Bacillales</taxon>
        <taxon>Bacillaceae</taxon>
        <taxon>Peribacillus</taxon>
    </lineage>
</organism>
<protein>
    <submittedName>
        <fullName evidence="1">YheC/YheD family protein</fullName>
    </submittedName>
</protein>